<comment type="similarity">
    <text evidence="2">Belongs to the protein kinase superfamily. Ser/Thr protein kinase family.</text>
</comment>
<dbReference type="PANTHER" id="PTHR47986">
    <property type="entry name" value="OSJNBA0070M12.3 PROTEIN"/>
    <property type="match status" value="1"/>
</dbReference>
<dbReference type="InterPro" id="IPR000719">
    <property type="entry name" value="Prot_kinase_dom"/>
</dbReference>
<dbReference type="InterPro" id="IPR032675">
    <property type="entry name" value="LRR_dom_sf"/>
</dbReference>
<evidence type="ECO:0000256" key="14">
    <source>
        <dbReference type="ARBA" id="ARBA00023136"/>
    </source>
</evidence>
<dbReference type="EC" id="2.7.11.1" evidence="3"/>
<dbReference type="Gene3D" id="3.30.200.20">
    <property type="entry name" value="Phosphorylase Kinase, domain 1"/>
    <property type="match status" value="1"/>
</dbReference>
<keyword evidence="17" id="KW-0325">Glycoprotein</keyword>
<evidence type="ECO:0000256" key="15">
    <source>
        <dbReference type="ARBA" id="ARBA00023157"/>
    </source>
</evidence>
<dbReference type="Pfam" id="PF13855">
    <property type="entry name" value="LRR_8"/>
    <property type="match status" value="1"/>
</dbReference>
<gene>
    <name evidence="25" type="ORF">RchiOBHm_Chr5g0048201</name>
</gene>
<evidence type="ECO:0000256" key="5">
    <source>
        <dbReference type="ARBA" id="ARBA00022614"/>
    </source>
</evidence>
<keyword evidence="26" id="KW-1185">Reference proteome</keyword>
<keyword evidence="5" id="KW-0433">Leucine-rich repeat</keyword>
<keyword evidence="6 25" id="KW-0808">Transferase</keyword>
<evidence type="ECO:0000256" key="4">
    <source>
        <dbReference type="ARBA" id="ARBA00022527"/>
    </source>
</evidence>
<dbReference type="OMA" id="HKSICTM"/>
<keyword evidence="16" id="KW-0675">Receptor</keyword>
<dbReference type="InterPro" id="IPR017441">
    <property type="entry name" value="Protein_kinase_ATP_BS"/>
</dbReference>
<keyword evidence="7 22" id="KW-0812">Transmembrane</keyword>
<dbReference type="GO" id="GO:0004674">
    <property type="term" value="F:protein serine/threonine kinase activity"/>
    <property type="evidence" value="ECO:0007669"/>
    <property type="project" value="UniProtKB-KW"/>
</dbReference>
<keyword evidence="12 20" id="KW-0067">ATP-binding</keyword>
<dbReference type="GO" id="GO:0005524">
    <property type="term" value="F:ATP binding"/>
    <property type="evidence" value="ECO:0007669"/>
    <property type="project" value="UniProtKB-UniRule"/>
</dbReference>
<reference evidence="25 26" key="1">
    <citation type="journal article" date="2018" name="Nat. Genet.">
        <title>The Rosa genome provides new insights in the design of modern roses.</title>
        <authorList>
            <person name="Bendahmane M."/>
        </authorList>
    </citation>
    <scope>NUCLEOTIDE SEQUENCE [LARGE SCALE GENOMIC DNA]</scope>
    <source>
        <strain evidence="26">cv. Old Blush</strain>
    </source>
</reference>
<evidence type="ECO:0000256" key="11">
    <source>
        <dbReference type="ARBA" id="ARBA00022777"/>
    </source>
</evidence>
<evidence type="ECO:0000313" key="26">
    <source>
        <dbReference type="Proteomes" id="UP000238479"/>
    </source>
</evidence>
<protein>
    <recommendedName>
        <fullName evidence="3">non-specific serine/threonine protein kinase</fullName>
        <ecNumber evidence="3">2.7.11.1</ecNumber>
    </recommendedName>
</protein>
<dbReference type="CDD" id="cd14066">
    <property type="entry name" value="STKc_IRAK"/>
    <property type="match status" value="1"/>
</dbReference>
<accession>A0A2P6QEJ6</accession>
<dbReference type="InterPro" id="IPR011009">
    <property type="entry name" value="Kinase-like_dom_sf"/>
</dbReference>
<keyword evidence="4" id="KW-0723">Serine/threonine-protein kinase</keyword>
<dbReference type="OrthoDB" id="2018786at2759"/>
<dbReference type="InterPro" id="IPR013210">
    <property type="entry name" value="LRR_N_plant-typ"/>
</dbReference>
<evidence type="ECO:0000256" key="8">
    <source>
        <dbReference type="ARBA" id="ARBA00022729"/>
    </source>
</evidence>
<dbReference type="InterPro" id="IPR052422">
    <property type="entry name" value="Auxin_Ser/Thr_Kinase"/>
</dbReference>
<dbReference type="EMBL" id="PDCK01000043">
    <property type="protein sequence ID" value="PRQ32600.1"/>
    <property type="molecule type" value="Genomic_DNA"/>
</dbReference>
<keyword evidence="9" id="KW-0677">Repeat</keyword>
<dbReference type="PROSITE" id="PS50011">
    <property type="entry name" value="PROTEIN_KINASE_DOM"/>
    <property type="match status" value="1"/>
</dbReference>
<proteinExistence type="inferred from homology"/>
<feature type="region of interest" description="Disordered" evidence="21">
    <location>
        <begin position="944"/>
        <end position="969"/>
    </location>
</feature>
<evidence type="ECO:0000256" key="7">
    <source>
        <dbReference type="ARBA" id="ARBA00022692"/>
    </source>
</evidence>
<evidence type="ECO:0000256" key="19">
    <source>
        <dbReference type="ARBA" id="ARBA00048679"/>
    </source>
</evidence>
<evidence type="ECO:0000256" key="17">
    <source>
        <dbReference type="ARBA" id="ARBA00023180"/>
    </source>
</evidence>
<keyword evidence="8 23" id="KW-0732">Signal</keyword>
<dbReference type="Gene3D" id="1.10.510.10">
    <property type="entry name" value="Transferase(Phosphotransferase) domain 1"/>
    <property type="match status" value="1"/>
</dbReference>
<keyword evidence="14 22" id="KW-0472">Membrane</keyword>
<sequence length="969" mass="105679">MDRKWMVGNFLFLWLLAVVYGATDPDDMKILNDFRKGLENPELLKWPENGDDPCGSKWPHVFCSGDRVTQIQVQGMGLKGPLPQNFNQLSKLYNLGLQKNNFNGKLPTFSGLSELQYAYLDNNDFDTIPSDFFNGLTSLSVMALDNIPLNASTGWSIPNELENSAQLQNLSLIECNLVGQLPEFLGTLPNLRMLQLSFNRLTGGLPKSFGQSLLQILWLNNQDGGGMTGPIDVIGSMTSLTQVWLHGNKFTGTIPENIGDLVSLKELNLNGNQLVGPIPQALADLKLDKLDLANNQLMGAIPKFQSGNASYSSNSFCQTDPGLLCAPQVTALLDFLGDLSYPSSLTSDWSGNDPCGGPWLGVSCNPQSKVSVINLPRRKLNGTLSPSLVNLDSLIDIRLAGNNIRGTVPTNLTELKSLTTLDISGNNIEPPLPKFRDNVRLITDGNPLLVANKTAPSPLPTRSPPPLQPPAPADNPPPVTTKPPQSPVSPSPPSPTHSNAGAPESESQLKSSKRSKPVIVVAAVAVIAVSVILLLMCLSIYWCKYRRNNLEAPCSIVVHPKDPSDPENKLKIAVSSNTNGSLSTRTGTTYLSNNSSGTQSSQMIDSGNLVISVQVLRKVTNNFAPEKELGHGGFGTVYKGELEDGTNLAVKRMEGGVISSKGLDEFQAEIAVLSKVRHRHLVSLLGYSVEGSERLLVYEYMSQGALSRHLFHWKTLSLKPLSWTRRLIIALDVARGMEYLHSLARQTFIHRDLKSSNILLGDDFRAKVSDFGLVKLAPDGEKSVATRLAGTFGYLAPEYAVMGKITTKVDVFSFGVVLMELVTGLMALDENRPEESRYLAEWFWRIKSSKEKLMAAVDPTIEVTEETFESISLIADLAGHCTAREPTHRPDMGHAVNVLGQLVEKWKPVDEGSESFSGIDYNQPLSQMLKVWQQAESREVSYTSLEDSKGSIPARPAGFADSFTSADGR</sequence>
<dbReference type="PROSITE" id="PS00107">
    <property type="entry name" value="PROTEIN_KINASE_ATP"/>
    <property type="match status" value="1"/>
</dbReference>
<feature type="domain" description="Protein kinase" evidence="24">
    <location>
        <begin position="623"/>
        <end position="903"/>
    </location>
</feature>
<dbReference type="FunFam" id="3.30.200.20:FF:000226">
    <property type="entry name" value="receptor protein kinase TMK1"/>
    <property type="match status" value="1"/>
</dbReference>
<evidence type="ECO:0000256" key="9">
    <source>
        <dbReference type="ARBA" id="ARBA00022737"/>
    </source>
</evidence>
<dbReference type="FunFam" id="3.80.10.10:FF:000129">
    <property type="entry name" value="Leucine-rich repeat receptor-like kinase"/>
    <property type="match status" value="1"/>
</dbReference>
<dbReference type="Gene3D" id="3.80.10.10">
    <property type="entry name" value="Ribonuclease Inhibitor"/>
    <property type="match status" value="2"/>
</dbReference>
<evidence type="ECO:0000256" key="3">
    <source>
        <dbReference type="ARBA" id="ARBA00012513"/>
    </source>
</evidence>
<name>A0A2P6QEJ6_ROSCH</name>
<dbReference type="Gramene" id="PRQ32600">
    <property type="protein sequence ID" value="PRQ32600"/>
    <property type="gene ID" value="RchiOBHm_Chr5g0048201"/>
</dbReference>
<evidence type="ECO:0000256" key="1">
    <source>
        <dbReference type="ARBA" id="ARBA00004167"/>
    </source>
</evidence>
<dbReference type="SMART" id="SM00220">
    <property type="entry name" value="S_TKc"/>
    <property type="match status" value="1"/>
</dbReference>
<comment type="catalytic activity">
    <reaction evidence="19">
        <text>L-seryl-[protein] + ATP = O-phospho-L-seryl-[protein] + ADP + H(+)</text>
        <dbReference type="Rhea" id="RHEA:17989"/>
        <dbReference type="Rhea" id="RHEA-COMP:9863"/>
        <dbReference type="Rhea" id="RHEA-COMP:11604"/>
        <dbReference type="ChEBI" id="CHEBI:15378"/>
        <dbReference type="ChEBI" id="CHEBI:29999"/>
        <dbReference type="ChEBI" id="CHEBI:30616"/>
        <dbReference type="ChEBI" id="CHEBI:83421"/>
        <dbReference type="ChEBI" id="CHEBI:456216"/>
        <dbReference type="EC" id="2.7.11.1"/>
    </reaction>
</comment>
<dbReference type="Proteomes" id="UP000238479">
    <property type="component" value="Chromosome 5"/>
</dbReference>
<dbReference type="SMART" id="SM00369">
    <property type="entry name" value="LRR_TYP"/>
    <property type="match status" value="4"/>
</dbReference>
<evidence type="ECO:0000256" key="12">
    <source>
        <dbReference type="ARBA" id="ARBA00022840"/>
    </source>
</evidence>
<dbReference type="InterPro" id="IPR001611">
    <property type="entry name" value="Leu-rich_rpt"/>
</dbReference>
<evidence type="ECO:0000256" key="20">
    <source>
        <dbReference type="PROSITE-ProRule" id="PRU10141"/>
    </source>
</evidence>
<evidence type="ECO:0000256" key="10">
    <source>
        <dbReference type="ARBA" id="ARBA00022741"/>
    </source>
</evidence>
<evidence type="ECO:0000313" key="25">
    <source>
        <dbReference type="EMBL" id="PRQ32600.1"/>
    </source>
</evidence>
<dbReference type="PROSITE" id="PS00108">
    <property type="entry name" value="PROTEIN_KINASE_ST"/>
    <property type="match status" value="1"/>
</dbReference>
<evidence type="ECO:0000256" key="6">
    <source>
        <dbReference type="ARBA" id="ARBA00022679"/>
    </source>
</evidence>
<dbReference type="InterPro" id="IPR003591">
    <property type="entry name" value="Leu-rich_rpt_typical-subtyp"/>
</dbReference>
<dbReference type="SUPFAM" id="SSF52058">
    <property type="entry name" value="L domain-like"/>
    <property type="match status" value="2"/>
</dbReference>
<dbReference type="PANTHER" id="PTHR47986:SF1">
    <property type="entry name" value="OS04G0685900 PROTEIN"/>
    <property type="match status" value="1"/>
</dbReference>
<keyword evidence="15" id="KW-1015">Disulfide bond</keyword>
<evidence type="ECO:0000256" key="16">
    <source>
        <dbReference type="ARBA" id="ARBA00023170"/>
    </source>
</evidence>
<dbReference type="GO" id="GO:0016020">
    <property type="term" value="C:membrane"/>
    <property type="evidence" value="ECO:0007669"/>
    <property type="project" value="UniProtKB-SubCell"/>
</dbReference>
<organism evidence="25 26">
    <name type="scientific">Rosa chinensis</name>
    <name type="common">China rose</name>
    <dbReference type="NCBI Taxonomy" id="74649"/>
    <lineage>
        <taxon>Eukaryota</taxon>
        <taxon>Viridiplantae</taxon>
        <taxon>Streptophyta</taxon>
        <taxon>Embryophyta</taxon>
        <taxon>Tracheophyta</taxon>
        <taxon>Spermatophyta</taxon>
        <taxon>Magnoliopsida</taxon>
        <taxon>eudicotyledons</taxon>
        <taxon>Gunneridae</taxon>
        <taxon>Pentapetalae</taxon>
        <taxon>rosids</taxon>
        <taxon>fabids</taxon>
        <taxon>Rosales</taxon>
        <taxon>Rosaceae</taxon>
        <taxon>Rosoideae</taxon>
        <taxon>Rosoideae incertae sedis</taxon>
        <taxon>Rosa</taxon>
    </lineage>
</organism>
<dbReference type="FunFam" id="3.80.10.10:FF:000190">
    <property type="entry name" value="Receptor-like kinase TMK4"/>
    <property type="match status" value="1"/>
</dbReference>
<evidence type="ECO:0000256" key="2">
    <source>
        <dbReference type="ARBA" id="ARBA00008684"/>
    </source>
</evidence>
<keyword evidence="11" id="KW-0418">Kinase</keyword>
<evidence type="ECO:0000256" key="13">
    <source>
        <dbReference type="ARBA" id="ARBA00022989"/>
    </source>
</evidence>
<evidence type="ECO:0000256" key="18">
    <source>
        <dbReference type="ARBA" id="ARBA00047899"/>
    </source>
</evidence>
<evidence type="ECO:0000259" key="24">
    <source>
        <dbReference type="PROSITE" id="PS50011"/>
    </source>
</evidence>
<dbReference type="AlphaFoldDB" id="A0A2P6QEJ6"/>
<feature type="binding site" evidence="20">
    <location>
        <position position="651"/>
    </location>
    <ligand>
        <name>ATP</name>
        <dbReference type="ChEBI" id="CHEBI:30616"/>
    </ligand>
</feature>
<evidence type="ECO:0000256" key="21">
    <source>
        <dbReference type="SAM" id="MobiDB-lite"/>
    </source>
</evidence>
<evidence type="ECO:0000256" key="22">
    <source>
        <dbReference type="SAM" id="Phobius"/>
    </source>
</evidence>
<dbReference type="InterPro" id="IPR008271">
    <property type="entry name" value="Ser/Thr_kinase_AS"/>
</dbReference>
<feature type="signal peptide" evidence="23">
    <location>
        <begin position="1"/>
        <end position="21"/>
    </location>
</feature>
<comment type="caution">
    <text evidence="25">The sequence shown here is derived from an EMBL/GenBank/DDBJ whole genome shotgun (WGS) entry which is preliminary data.</text>
</comment>
<feature type="compositionally biased region" description="Pro residues" evidence="21">
    <location>
        <begin position="457"/>
        <end position="495"/>
    </location>
</feature>
<keyword evidence="13 22" id="KW-1133">Transmembrane helix</keyword>
<dbReference type="Pfam" id="PF08263">
    <property type="entry name" value="LRRNT_2"/>
    <property type="match status" value="2"/>
</dbReference>
<dbReference type="SUPFAM" id="SSF56112">
    <property type="entry name" value="Protein kinase-like (PK-like)"/>
    <property type="match status" value="1"/>
</dbReference>
<comment type="subcellular location">
    <subcellularLocation>
        <location evidence="1">Membrane</location>
        <topology evidence="1">Single-pass membrane protein</topology>
    </subcellularLocation>
</comment>
<dbReference type="Pfam" id="PF07714">
    <property type="entry name" value="PK_Tyr_Ser-Thr"/>
    <property type="match status" value="1"/>
</dbReference>
<evidence type="ECO:0000256" key="23">
    <source>
        <dbReference type="SAM" id="SignalP"/>
    </source>
</evidence>
<comment type="catalytic activity">
    <reaction evidence="18">
        <text>L-threonyl-[protein] + ATP = O-phospho-L-threonyl-[protein] + ADP + H(+)</text>
        <dbReference type="Rhea" id="RHEA:46608"/>
        <dbReference type="Rhea" id="RHEA-COMP:11060"/>
        <dbReference type="Rhea" id="RHEA-COMP:11605"/>
        <dbReference type="ChEBI" id="CHEBI:15378"/>
        <dbReference type="ChEBI" id="CHEBI:30013"/>
        <dbReference type="ChEBI" id="CHEBI:30616"/>
        <dbReference type="ChEBI" id="CHEBI:61977"/>
        <dbReference type="ChEBI" id="CHEBI:456216"/>
        <dbReference type="EC" id="2.7.11.1"/>
    </reaction>
</comment>
<dbReference type="InterPro" id="IPR001245">
    <property type="entry name" value="Ser-Thr/Tyr_kinase_cat_dom"/>
</dbReference>
<feature type="transmembrane region" description="Helical" evidence="22">
    <location>
        <begin position="518"/>
        <end position="543"/>
    </location>
</feature>
<dbReference type="FunFam" id="1.10.510.10:FF:000198">
    <property type="entry name" value="receptor protein kinase TMK1"/>
    <property type="match status" value="1"/>
</dbReference>
<dbReference type="Pfam" id="PF00560">
    <property type="entry name" value="LRR_1"/>
    <property type="match status" value="2"/>
</dbReference>
<feature type="chain" id="PRO_5015157769" description="non-specific serine/threonine protein kinase" evidence="23">
    <location>
        <begin position="22"/>
        <end position="969"/>
    </location>
</feature>
<feature type="region of interest" description="Disordered" evidence="21">
    <location>
        <begin position="450"/>
        <end position="513"/>
    </location>
</feature>
<keyword evidence="10 20" id="KW-0547">Nucleotide-binding</keyword>